<evidence type="ECO:0000256" key="6">
    <source>
        <dbReference type="ARBA" id="ARBA00022989"/>
    </source>
</evidence>
<evidence type="ECO:0000256" key="5">
    <source>
        <dbReference type="ARBA" id="ARBA00022970"/>
    </source>
</evidence>
<dbReference type="EMBL" id="RFLX01000015">
    <property type="protein sequence ID" value="RMI19888.1"/>
    <property type="molecule type" value="Genomic_DNA"/>
</dbReference>
<dbReference type="InParanoid" id="A0A3A9JF93"/>
<evidence type="ECO:0000313" key="11">
    <source>
        <dbReference type="EMBL" id="RMI19888.1"/>
    </source>
</evidence>
<comment type="caution">
    <text evidence="10">The sequence shown here is derived from an EMBL/GenBank/DDBJ whole genome shotgun (WGS) entry which is preliminary data.</text>
</comment>
<keyword evidence="4 9" id="KW-0812">Transmembrane</keyword>
<dbReference type="GO" id="GO:0005886">
    <property type="term" value="C:plasma membrane"/>
    <property type="evidence" value="ECO:0007669"/>
    <property type="project" value="UniProtKB-SubCell"/>
</dbReference>
<evidence type="ECO:0000313" key="12">
    <source>
        <dbReference type="Proteomes" id="UP000274097"/>
    </source>
</evidence>
<dbReference type="GO" id="GO:0006865">
    <property type="term" value="P:amino acid transport"/>
    <property type="evidence" value="ECO:0007669"/>
    <property type="project" value="UniProtKB-KW"/>
</dbReference>
<dbReference type="RefSeq" id="WP_120637283.1">
    <property type="nucleotide sequence ID" value="NZ_RAQU01000020.1"/>
</dbReference>
<keyword evidence="7 9" id="KW-0472">Membrane</keyword>
<feature type="transmembrane region" description="Helical" evidence="9">
    <location>
        <begin position="6"/>
        <end position="26"/>
    </location>
</feature>
<sequence length="289" mass="29859">MLFLQLLVSGIQTGAIYALTAAGFALIFGATRIFHVAHGASFALAGYAFLMCSQAGLPWPVGCLAALVVAVSFGLGMDAFIYRPIQRHEGSFFTVFVAAFGMTIVVQSLIEIGFGRGFAVVPSALTMAREVVPGLYLANIFWVAVGVAVVLFALVGVFLNRSRAGIGLRALSENPELLRAYGLSSRRLSALAFGLGSALAVPGAVLTAVTSGLQPAISAQVMLISLAAAVVGGIGSLRGAALAGLLLGVVENLVVSVLDTQWSSAAGFVVLFIFIMFKPSGLFGQAVTR</sequence>
<dbReference type="GO" id="GO:0022857">
    <property type="term" value="F:transmembrane transporter activity"/>
    <property type="evidence" value="ECO:0007669"/>
    <property type="project" value="InterPro"/>
</dbReference>
<feature type="transmembrane region" description="Helical" evidence="9">
    <location>
        <begin position="57"/>
        <end position="80"/>
    </location>
</feature>
<dbReference type="InterPro" id="IPR001851">
    <property type="entry name" value="ABC_transp_permease"/>
</dbReference>
<feature type="transmembrane region" description="Helical" evidence="9">
    <location>
        <begin position="264"/>
        <end position="284"/>
    </location>
</feature>
<protein>
    <submittedName>
        <fullName evidence="10">Branched-chain amino acid ABC transporter permease</fullName>
    </submittedName>
</protein>
<reference evidence="10 13" key="1">
    <citation type="submission" date="2018-09" db="EMBL/GenBank/DDBJ databases">
        <title>Roseomonas sp. nov., isolated from feces of Tibetan antelopes in the Qinghai-Tibet plateau, China.</title>
        <authorList>
            <person name="Tian Z."/>
        </authorList>
    </citation>
    <scope>NUCLEOTIDE SEQUENCE [LARGE SCALE GENOMIC DNA]</scope>
    <source>
        <strain evidence="11 12">Z23</strain>
        <strain evidence="10 13">Z24</strain>
    </source>
</reference>
<organism evidence="10 13">
    <name type="scientific">Teichococcus wenyumeiae</name>
    <dbReference type="NCBI Taxonomy" id="2478470"/>
    <lineage>
        <taxon>Bacteria</taxon>
        <taxon>Pseudomonadati</taxon>
        <taxon>Pseudomonadota</taxon>
        <taxon>Alphaproteobacteria</taxon>
        <taxon>Acetobacterales</taxon>
        <taxon>Roseomonadaceae</taxon>
        <taxon>Roseomonas</taxon>
    </lineage>
</organism>
<evidence type="ECO:0000256" key="7">
    <source>
        <dbReference type="ARBA" id="ARBA00023136"/>
    </source>
</evidence>
<evidence type="ECO:0000256" key="9">
    <source>
        <dbReference type="SAM" id="Phobius"/>
    </source>
</evidence>
<keyword evidence="12" id="KW-1185">Reference proteome</keyword>
<dbReference type="InterPro" id="IPR052157">
    <property type="entry name" value="BCAA_transport_permease"/>
</dbReference>
<proteinExistence type="inferred from homology"/>
<feature type="transmembrane region" description="Helical" evidence="9">
    <location>
        <begin position="92"/>
        <end position="114"/>
    </location>
</feature>
<keyword evidence="2" id="KW-0813">Transport</keyword>
<evidence type="ECO:0000256" key="8">
    <source>
        <dbReference type="ARBA" id="ARBA00037998"/>
    </source>
</evidence>
<dbReference type="PANTHER" id="PTHR11795">
    <property type="entry name" value="BRANCHED-CHAIN AMINO ACID TRANSPORT SYSTEM PERMEASE PROTEIN LIVH"/>
    <property type="match status" value="1"/>
</dbReference>
<dbReference type="EMBL" id="RAQU01000020">
    <property type="protein sequence ID" value="RKK05242.1"/>
    <property type="molecule type" value="Genomic_DNA"/>
</dbReference>
<evidence type="ECO:0000313" key="13">
    <source>
        <dbReference type="Proteomes" id="UP000278036"/>
    </source>
</evidence>
<dbReference type="PANTHER" id="PTHR11795:SF445">
    <property type="entry name" value="AMINO ACID ABC TRANSPORTER PERMEASE PROTEIN"/>
    <property type="match status" value="1"/>
</dbReference>
<keyword evidence="3" id="KW-1003">Cell membrane</keyword>
<evidence type="ECO:0000256" key="3">
    <source>
        <dbReference type="ARBA" id="ARBA00022475"/>
    </source>
</evidence>
<comment type="similarity">
    <text evidence="8">Belongs to the binding-protein-dependent transport system permease family. LivHM subfamily.</text>
</comment>
<dbReference type="Proteomes" id="UP000278036">
    <property type="component" value="Unassembled WGS sequence"/>
</dbReference>
<evidence type="ECO:0000256" key="1">
    <source>
        <dbReference type="ARBA" id="ARBA00004651"/>
    </source>
</evidence>
<name>A0A3A9JF93_9PROT</name>
<evidence type="ECO:0000256" key="4">
    <source>
        <dbReference type="ARBA" id="ARBA00022692"/>
    </source>
</evidence>
<keyword evidence="6 9" id="KW-1133">Transmembrane helix</keyword>
<gene>
    <name evidence="10" type="ORF">D6Z83_05245</name>
    <name evidence="11" type="ORF">EBE87_18660</name>
</gene>
<evidence type="ECO:0000256" key="2">
    <source>
        <dbReference type="ARBA" id="ARBA00022448"/>
    </source>
</evidence>
<dbReference type="OrthoDB" id="9779023at2"/>
<comment type="subcellular location">
    <subcellularLocation>
        <location evidence="1">Cell membrane</location>
        <topology evidence="1">Multi-pass membrane protein</topology>
    </subcellularLocation>
</comment>
<keyword evidence="5" id="KW-0029">Amino-acid transport</keyword>
<dbReference type="Proteomes" id="UP000274097">
    <property type="component" value="Unassembled WGS sequence"/>
</dbReference>
<dbReference type="Pfam" id="PF02653">
    <property type="entry name" value="BPD_transp_2"/>
    <property type="match status" value="1"/>
</dbReference>
<dbReference type="AlphaFoldDB" id="A0A3A9JF93"/>
<feature type="transmembrane region" description="Helical" evidence="9">
    <location>
        <begin position="134"/>
        <end position="159"/>
    </location>
</feature>
<evidence type="ECO:0000313" key="10">
    <source>
        <dbReference type="EMBL" id="RKK05242.1"/>
    </source>
</evidence>
<dbReference type="CDD" id="cd06582">
    <property type="entry name" value="TM_PBP1_LivH_like"/>
    <property type="match status" value="1"/>
</dbReference>
<feature type="transmembrane region" description="Helical" evidence="9">
    <location>
        <begin position="188"/>
        <end position="209"/>
    </location>
</feature>
<accession>A0A3A9JF93</accession>